<keyword evidence="3" id="KW-1185">Reference proteome</keyword>
<feature type="region of interest" description="Disordered" evidence="1">
    <location>
        <begin position="28"/>
        <end position="48"/>
    </location>
</feature>
<protein>
    <submittedName>
        <fullName evidence="2">Uncharacterized protein</fullName>
    </submittedName>
</protein>
<gene>
    <name evidence="2" type="ORF">SAMN05216252_105264</name>
</gene>
<evidence type="ECO:0000313" key="3">
    <source>
        <dbReference type="Proteomes" id="UP000198280"/>
    </source>
</evidence>
<evidence type="ECO:0000256" key="1">
    <source>
        <dbReference type="SAM" id="MobiDB-lite"/>
    </source>
</evidence>
<proteinExistence type="predicted"/>
<dbReference type="Proteomes" id="UP000198280">
    <property type="component" value="Unassembled WGS sequence"/>
</dbReference>
<reference evidence="2 3" key="1">
    <citation type="submission" date="2017-06" db="EMBL/GenBank/DDBJ databases">
        <authorList>
            <person name="Kim H.J."/>
            <person name="Triplett B.A."/>
        </authorList>
    </citation>
    <scope>NUCLEOTIDE SEQUENCE [LARGE SCALE GENOMIC DNA]</scope>
    <source>
        <strain evidence="2 3">CGMCC 4.1858</strain>
    </source>
</reference>
<dbReference type="EMBL" id="FZOF01000005">
    <property type="protein sequence ID" value="SNS38331.1"/>
    <property type="molecule type" value="Genomic_DNA"/>
</dbReference>
<dbReference type="AlphaFoldDB" id="A0A239E1T1"/>
<evidence type="ECO:0000313" key="2">
    <source>
        <dbReference type="EMBL" id="SNS38331.1"/>
    </source>
</evidence>
<name>A0A239E1T1_9ACTN</name>
<sequence length="48" mass="4885">MIAALVLGLPLLLLGLMLVLSAVEDRIVSPPSTPQPSVSPNAPGTHTP</sequence>
<dbReference type="RefSeq" id="WP_179279761.1">
    <property type="nucleotide sequence ID" value="NZ_FZOF01000005.1"/>
</dbReference>
<organism evidence="2 3">
    <name type="scientific">Actinacidiphila glaucinigra</name>
    <dbReference type="NCBI Taxonomy" id="235986"/>
    <lineage>
        <taxon>Bacteria</taxon>
        <taxon>Bacillati</taxon>
        <taxon>Actinomycetota</taxon>
        <taxon>Actinomycetes</taxon>
        <taxon>Kitasatosporales</taxon>
        <taxon>Streptomycetaceae</taxon>
        <taxon>Actinacidiphila</taxon>
    </lineage>
</organism>
<accession>A0A239E1T1</accession>